<dbReference type="AlphaFoldDB" id="Q2SGY9"/>
<evidence type="ECO:0000313" key="2">
    <source>
        <dbReference type="Proteomes" id="UP000000238"/>
    </source>
</evidence>
<organism evidence="1 2">
    <name type="scientific">Hahella chejuensis (strain KCTC 2396)</name>
    <dbReference type="NCBI Taxonomy" id="349521"/>
    <lineage>
        <taxon>Bacteria</taxon>
        <taxon>Pseudomonadati</taxon>
        <taxon>Pseudomonadota</taxon>
        <taxon>Gammaproteobacteria</taxon>
        <taxon>Oceanospirillales</taxon>
        <taxon>Hahellaceae</taxon>
        <taxon>Hahella</taxon>
    </lineage>
</organism>
<keyword evidence="2" id="KW-1185">Reference proteome</keyword>
<dbReference type="HOGENOM" id="CLU_2843751_0_0_6"/>
<gene>
    <name evidence="1" type="ordered locus">HCH_03331</name>
</gene>
<evidence type="ECO:0000313" key="1">
    <source>
        <dbReference type="EMBL" id="ABC30085.1"/>
    </source>
</evidence>
<reference evidence="1 2" key="1">
    <citation type="journal article" date="2005" name="Nucleic Acids Res.">
        <title>Genomic blueprint of Hahella chejuensis, a marine microbe producing an algicidal agent.</title>
        <authorList>
            <person name="Jeong H."/>
            <person name="Yim J.H."/>
            <person name="Lee C."/>
            <person name="Choi S.-H."/>
            <person name="Park Y.K."/>
            <person name="Yoon S.H."/>
            <person name="Hur C.-G."/>
            <person name="Kang H.-Y."/>
            <person name="Kim D."/>
            <person name="Lee H.H."/>
            <person name="Park K.H."/>
            <person name="Park S.-H."/>
            <person name="Park H.-S."/>
            <person name="Lee H.K."/>
            <person name="Oh T.K."/>
            <person name="Kim J.F."/>
        </authorList>
    </citation>
    <scope>NUCLEOTIDE SEQUENCE [LARGE SCALE GENOMIC DNA]</scope>
    <source>
        <strain evidence="1 2">KCTC 2396</strain>
    </source>
</reference>
<sequence length="65" mass="7577">MDSQSQKSPQDIADEAIRRYLPEYAPDLAHRPRGRLPAFANAPPNDCKRLYRNMNLEEMTRFISL</sequence>
<proteinExistence type="predicted"/>
<dbReference type="KEGG" id="hch:HCH_03331"/>
<accession>Q2SGY9</accession>
<name>Q2SGY9_HAHCH</name>
<protein>
    <submittedName>
        <fullName evidence="1">Uncharacterized protein</fullName>
    </submittedName>
</protein>
<dbReference type="Proteomes" id="UP000000238">
    <property type="component" value="Chromosome"/>
</dbReference>
<dbReference type="EMBL" id="CP000155">
    <property type="protein sequence ID" value="ABC30085.1"/>
    <property type="molecule type" value="Genomic_DNA"/>
</dbReference>